<dbReference type="RefSeq" id="WP_263540820.1">
    <property type="nucleotide sequence ID" value="NZ_JAOVZO020000019.1"/>
</dbReference>
<gene>
    <name evidence="3" type="ORF">OD750_020550</name>
</gene>
<accession>A0A9X3YNI7</accession>
<dbReference type="SUPFAM" id="SSF48452">
    <property type="entry name" value="TPR-like"/>
    <property type="match status" value="1"/>
</dbReference>
<organism evidence="3 4">
    <name type="scientific">Tahibacter soli</name>
    <dbReference type="NCBI Taxonomy" id="2983605"/>
    <lineage>
        <taxon>Bacteria</taxon>
        <taxon>Pseudomonadati</taxon>
        <taxon>Pseudomonadota</taxon>
        <taxon>Gammaproteobacteria</taxon>
        <taxon>Lysobacterales</taxon>
        <taxon>Rhodanobacteraceae</taxon>
        <taxon>Tahibacter</taxon>
    </lineage>
</organism>
<keyword evidence="4" id="KW-1185">Reference proteome</keyword>
<dbReference type="AlphaFoldDB" id="A0A9X3YNI7"/>
<dbReference type="GO" id="GO:0046813">
    <property type="term" value="P:receptor-mediated virion attachment to host cell"/>
    <property type="evidence" value="ECO:0007669"/>
    <property type="project" value="TreeGrafter"/>
</dbReference>
<evidence type="ECO:0000313" key="4">
    <source>
        <dbReference type="Proteomes" id="UP001139971"/>
    </source>
</evidence>
<dbReference type="InterPro" id="IPR050498">
    <property type="entry name" value="Ycf3"/>
</dbReference>
<keyword evidence="1" id="KW-0677">Repeat</keyword>
<sequence length="180" mass="19769">MLDRDLDEAVADCDRALQLDPKDLNHYNSRGFARFRQRQYEQAVADYDRSLGGAPVASSFYVRGLAKRALGRVEESDADIARGKQLEPGVVAPREARHSRALGTANVWAAAIDSSAAAWLIRGPSALARGVGRLGLARRILLAAHRLVAVRVAMLDARGERRAAHDDFRQRDDAVSVRVE</sequence>
<evidence type="ECO:0008006" key="5">
    <source>
        <dbReference type="Google" id="ProtNLM"/>
    </source>
</evidence>
<dbReference type="InterPro" id="IPR011990">
    <property type="entry name" value="TPR-like_helical_dom_sf"/>
</dbReference>
<keyword evidence="2" id="KW-0802">TPR repeat</keyword>
<evidence type="ECO:0000256" key="2">
    <source>
        <dbReference type="ARBA" id="ARBA00022803"/>
    </source>
</evidence>
<dbReference type="Gene3D" id="1.25.40.10">
    <property type="entry name" value="Tetratricopeptide repeat domain"/>
    <property type="match status" value="1"/>
</dbReference>
<dbReference type="PANTHER" id="PTHR44858:SF1">
    <property type="entry name" value="UDP-N-ACETYLGLUCOSAMINE--PEPTIDE N-ACETYLGLUCOSAMINYLTRANSFERASE SPINDLY-RELATED"/>
    <property type="match status" value="1"/>
</dbReference>
<proteinExistence type="predicted"/>
<comment type="caution">
    <text evidence="3">The sequence shown here is derived from an EMBL/GenBank/DDBJ whole genome shotgun (WGS) entry which is preliminary data.</text>
</comment>
<dbReference type="Proteomes" id="UP001139971">
    <property type="component" value="Unassembled WGS sequence"/>
</dbReference>
<evidence type="ECO:0000256" key="1">
    <source>
        <dbReference type="ARBA" id="ARBA00022737"/>
    </source>
</evidence>
<name>A0A9X3YNI7_9GAMM</name>
<evidence type="ECO:0000313" key="3">
    <source>
        <dbReference type="EMBL" id="MDC8014942.1"/>
    </source>
</evidence>
<dbReference type="PANTHER" id="PTHR44858">
    <property type="entry name" value="TETRATRICOPEPTIDE REPEAT PROTEIN 6"/>
    <property type="match status" value="1"/>
</dbReference>
<dbReference type="GO" id="GO:0009279">
    <property type="term" value="C:cell outer membrane"/>
    <property type="evidence" value="ECO:0007669"/>
    <property type="project" value="TreeGrafter"/>
</dbReference>
<protein>
    <recommendedName>
        <fullName evidence="5">Tetratricopeptide repeat protein</fullName>
    </recommendedName>
</protein>
<reference evidence="3" key="1">
    <citation type="submission" date="2023-02" db="EMBL/GenBank/DDBJ databases">
        <title>Tahibacter soli sp. nov. isolated from soil.</title>
        <authorList>
            <person name="Baek J.H."/>
            <person name="Lee J.K."/>
            <person name="Choi D.G."/>
            <person name="Jeon C.O."/>
        </authorList>
    </citation>
    <scope>NUCLEOTIDE SEQUENCE</scope>
    <source>
        <strain evidence="3">BL</strain>
    </source>
</reference>
<dbReference type="EMBL" id="JAOVZO020000019">
    <property type="protein sequence ID" value="MDC8014942.1"/>
    <property type="molecule type" value="Genomic_DNA"/>
</dbReference>